<evidence type="ECO:0000313" key="4">
    <source>
        <dbReference type="Proteomes" id="UP000192486"/>
    </source>
</evidence>
<gene>
    <name evidence="3" type="ORF">SporoS204_13360</name>
</gene>
<keyword evidence="4" id="KW-1185">Reference proteome</keyword>
<dbReference type="InterPro" id="IPR032710">
    <property type="entry name" value="NTF2-like_dom_sf"/>
</dbReference>
<evidence type="ECO:0008006" key="5">
    <source>
        <dbReference type="Google" id="ProtNLM"/>
    </source>
</evidence>
<protein>
    <recommendedName>
        <fullName evidence="5">DUF3225 domain-containing protein</fullName>
    </recommendedName>
</protein>
<evidence type="ECO:0000256" key="1">
    <source>
        <dbReference type="SAM" id="MobiDB-lite"/>
    </source>
</evidence>
<dbReference type="PROSITE" id="PS51257">
    <property type="entry name" value="PROKAR_LIPOPROTEIN"/>
    <property type="match status" value="1"/>
</dbReference>
<evidence type="ECO:0000256" key="2">
    <source>
        <dbReference type="SAM" id="SignalP"/>
    </source>
</evidence>
<sequence length="188" mass="20759">MKKKLAVASMALVLVLGACGNADETNQNNPETGEPAPGSGAIDHGVDENKVGFSMSGDKVEEATDVPKEDKEEILAAFDNYIETLNNQDVEGYLTTLSTKGYDLEEERQATEEMLENSTMKRETDHETIVKYSGDSAQLFSTLKTTFTDIETEVENTHEGRQVTVFNKEDGAWKVFSIHFIGDEPVKE</sequence>
<proteinExistence type="predicted"/>
<dbReference type="SUPFAM" id="SSF54427">
    <property type="entry name" value="NTF2-like"/>
    <property type="match status" value="1"/>
</dbReference>
<feature type="signal peptide" evidence="2">
    <location>
        <begin position="1"/>
        <end position="22"/>
    </location>
</feature>
<reference evidence="3 4" key="1">
    <citation type="submission" date="2016-04" db="EMBL/GenBank/DDBJ databases">
        <title>Comparative Genomics and Epigenetics of Sporosarcina ureae.</title>
        <authorList>
            <person name="Oliver A.S."/>
            <person name="Cooper K.K."/>
        </authorList>
    </citation>
    <scope>NUCLEOTIDE SEQUENCE [LARGE SCALE GENOMIC DNA]</scope>
    <source>
        <strain evidence="3 4">S204</strain>
    </source>
</reference>
<dbReference type="Gene3D" id="3.10.450.50">
    <property type="match status" value="1"/>
</dbReference>
<dbReference type="RefSeq" id="WP_029052571.1">
    <property type="nucleotide sequence ID" value="NZ_CP015108.1"/>
</dbReference>
<feature type="compositionally biased region" description="Basic and acidic residues" evidence="1">
    <location>
        <begin position="58"/>
        <end position="68"/>
    </location>
</feature>
<accession>A0ABN4YQB7</accession>
<keyword evidence="2" id="KW-0732">Signal</keyword>
<feature type="chain" id="PRO_5046964452" description="DUF3225 domain-containing protein" evidence="2">
    <location>
        <begin position="23"/>
        <end position="188"/>
    </location>
</feature>
<evidence type="ECO:0000313" key="3">
    <source>
        <dbReference type="EMBL" id="ARF15047.1"/>
    </source>
</evidence>
<feature type="region of interest" description="Disordered" evidence="1">
    <location>
        <begin position="21"/>
        <end position="68"/>
    </location>
</feature>
<organism evidence="3 4">
    <name type="scientific">Sporosarcina ureae</name>
    <dbReference type="NCBI Taxonomy" id="1571"/>
    <lineage>
        <taxon>Bacteria</taxon>
        <taxon>Bacillati</taxon>
        <taxon>Bacillota</taxon>
        <taxon>Bacilli</taxon>
        <taxon>Bacillales</taxon>
        <taxon>Caryophanaceae</taxon>
        <taxon>Sporosarcina</taxon>
    </lineage>
</organism>
<name>A0ABN4YQB7_SPOUR</name>
<dbReference type="EMBL" id="CP015108">
    <property type="protein sequence ID" value="ARF15047.1"/>
    <property type="molecule type" value="Genomic_DNA"/>
</dbReference>
<dbReference type="Proteomes" id="UP000192486">
    <property type="component" value="Chromosome"/>
</dbReference>